<keyword evidence="7" id="KW-1185">Reference proteome</keyword>
<name>A0A1C7NNU4_9FUNG</name>
<dbReference type="InterPro" id="IPR002110">
    <property type="entry name" value="Ankyrin_rpt"/>
</dbReference>
<dbReference type="PROSITE" id="PS50088">
    <property type="entry name" value="ANK_REPEAT"/>
    <property type="match status" value="1"/>
</dbReference>
<dbReference type="SMART" id="SM00248">
    <property type="entry name" value="ANK"/>
    <property type="match status" value="6"/>
</dbReference>
<evidence type="ECO:0000313" key="7">
    <source>
        <dbReference type="Proteomes" id="UP000093000"/>
    </source>
</evidence>
<keyword evidence="1" id="KW-0677">Repeat</keyword>
<dbReference type="PANTHER" id="PTHR24201:SF16">
    <property type="entry name" value="ANKYRIN-1-LIKE-RELATED"/>
    <property type="match status" value="1"/>
</dbReference>
<comment type="caution">
    <text evidence="6">The sequence shown here is derived from an EMBL/GenBank/DDBJ whole genome shotgun (WGS) entry which is preliminary data.</text>
</comment>
<feature type="coiled-coil region" evidence="4">
    <location>
        <begin position="55"/>
        <end position="89"/>
    </location>
</feature>
<proteinExistence type="predicted"/>
<dbReference type="InterPro" id="IPR036770">
    <property type="entry name" value="Ankyrin_rpt-contain_sf"/>
</dbReference>
<protein>
    <submittedName>
        <fullName evidence="6">Protein TANC1</fullName>
    </submittedName>
</protein>
<evidence type="ECO:0000256" key="2">
    <source>
        <dbReference type="ARBA" id="ARBA00023043"/>
    </source>
</evidence>
<organism evidence="6 7">
    <name type="scientific">Choanephora cucurbitarum</name>
    <dbReference type="NCBI Taxonomy" id="101091"/>
    <lineage>
        <taxon>Eukaryota</taxon>
        <taxon>Fungi</taxon>
        <taxon>Fungi incertae sedis</taxon>
        <taxon>Mucoromycota</taxon>
        <taxon>Mucoromycotina</taxon>
        <taxon>Mucoromycetes</taxon>
        <taxon>Mucorales</taxon>
        <taxon>Mucorineae</taxon>
        <taxon>Choanephoraceae</taxon>
        <taxon>Choanephoroideae</taxon>
        <taxon>Choanephora</taxon>
    </lineage>
</organism>
<feature type="repeat" description="ANK" evidence="3">
    <location>
        <begin position="382"/>
        <end position="411"/>
    </location>
</feature>
<feature type="compositionally biased region" description="Low complexity" evidence="5">
    <location>
        <begin position="115"/>
        <end position="130"/>
    </location>
</feature>
<dbReference type="Pfam" id="PF12796">
    <property type="entry name" value="Ank_2"/>
    <property type="match status" value="2"/>
</dbReference>
<dbReference type="SUPFAM" id="SSF48403">
    <property type="entry name" value="Ankyrin repeat"/>
    <property type="match status" value="1"/>
</dbReference>
<gene>
    <name evidence="6" type="primary">Tanc1</name>
    <name evidence="6" type="ORF">A0J61_01205</name>
</gene>
<feature type="compositionally biased region" description="Low complexity" evidence="5">
    <location>
        <begin position="149"/>
        <end position="166"/>
    </location>
</feature>
<evidence type="ECO:0000256" key="5">
    <source>
        <dbReference type="SAM" id="MobiDB-lite"/>
    </source>
</evidence>
<evidence type="ECO:0000256" key="3">
    <source>
        <dbReference type="PROSITE-ProRule" id="PRU00023"/>
    </source>
</evidence>
<evidence type="ECO:0000256" key="1">
    <source>
        <dbReference type="ARBA" id="ARBA00022737"/>
    </source>
</evidence>
<reference evidence="6 7" key="1">
    <citation type="submission" date="2016-03" db="EMBL/GenBank/DDBJ databases">
        <title>Choanephora cucurbitarum.</title>
        <authorList>
            <person name="Min B."/>
            <person name="Park H."/>
            <person name="Park J.-H."/>
            <person name="Shin H.-D."/>
            <person name="Choi I.-G."/>
        </authorList>
    </citation>
    <scope>NUCLEOTIDE SEQUENCE [LARGE SCALE GENOMIC DNA]</scope>
    <source>
        <strain evidence="6 7">KUS-F28377</strain>
    </source>
</reference>
<dbReference type="EMBL" id="LUGH01000035">
    <property type="protein sequence ID" value="OBZ90757.1"/>
    <property type="molecule type" value="Genomic_DNA"/>
</dbReference>
<dbReference type="PANTHER" id="PTHR24201">
    <property type="entry name" value="ANK_REP_REGION DOMAIN-CONTAINING PROTEIN"/>
    <property type="match status" value="1"/>
</dbReference>
<evidence type="ECO:0000313" key="6">
    <source>
        <dbReference type="EMBL" id="OBZ90757.1"/>
    </source>
</evidence>
<dbReference type="AlphaFoldDB" id="A0A1C7NNU4"/>
<dbReference type="STRING" id="101091.A0A1C7NNU4"/>
<dbReference type="OrthoDB" id="426293at2759"/>
<accession>A0A1C7NNU4</accession>
<dbReference type="Gene3D" id="1.25.40.20">
    <property type="entry name" value="Ankyrin repeat-containing domain"/>
    <property type="match status" value="1"/>
</dbReference>
<feature type="region of interest" description="Disordered" evidence="5">
    <location>
        <begin position="115"/>
        <end position="166"/>
    </location>
</feature>
<dbReference type="InParanoid" id="A0A1C7NNU4"/>
<keyword evidence="2 3" id="KW-0040">ANK repeat</keyword>
<sequence length="474" mass="52848">MESLSYSQRIGTLIAQVNDDVLRNNLQHEIRKLIEDQQNLVSMIHNQAQTFKIEAEEMKDIIHDSQRRYEKAVREMQFYKKKYDKLIESLHHQSSDYSERVTPWIEDRRRFRDSSSASLHSSISSSTNESQTYDDRKPPSFSRNPSIVSGYSTPSSVAASSTTGTTRVSISAVTTTGSLKIQQQKTDPLIFGGSEAFWETISKSQGDDSTVEKIISNFLRRGGSPNTAMQQPSQNAVKYGYGMIHALIVTKSPASLDLLLQQGANPNAMSMSQLDEDRVSPCYLAARIGWFEGLQRLVQAGGDLMSARGHGKKKKTALHVAAEMGHASIVNFIIAMTEGVLNMEIDSTGANALHYACLSGHRDLVAYILRVCQIPVSKPDNRGEVPLHWATRSGSLEIVALLVEKHGSDVNSFVYKKVNTPYDLAKLSGHKKVADYIKNRGGLSTKKMEKKQEEEMTRKVPQQLESRLAMNGMF</sequence>
<evidence type="ECO:0000256" key="4">
    <source>
        <dbReference type="SAM" id="Coils"/>
    </source>
</evidence>
<keyword evidence="4" id="KW-0175">Coiled coil</keyword>
<dbReference type="PROSITE" id="PS50297">
    <property type="entry name" value="ANK_REP_REGION"/>
    <property type="match status" value="1"/>
</dbReference>
<dbReference type="GO" id="GO:0005634">
    <property type="term" value="C:nucleus"/>
    <property type="evidence" value="ECO:0007669"/>
    <property type="project" value="TreeGrafter"/>
</dbReference>
<dbReference type="InterPro" id="IPR050776">
    <property type="entry name" value="Ank_Repeat/CDKN_Inhibitor"/>
</dbReference>
<dbReference type="Proteomes" id="UP000093000">
    <property type="component" value="Unassembled WGS sequence"/>
</dbReference>